<dbReference type="AlphaFoldDB" id="A0A1H1XV46"/>
<feature type="compositionally biased region" description="Acidic residues" evidence="1">
    <location>
        <begin position="141"/>
        <end position="170"/>
    </location>
</feature>
<dbReference type="GO" id="GO:0006355">
    <property type="term" value="P:regulation of DNA-templated transcription"/>
    <property type="evidence" value="ECO:0007669"/>
    <property type="project" value="InterPro"/>
</dbReference>
<dbReference type="GO" id="GO:0003677">
    <property type="term" value="F:DNA binding"/>
    <property type="evidence" value="ECO:0007669"/>
    <property type="project" value="InterPro"/>
</dbReference>
<feature type="region of interest" description="Disordered" evidence="1">
    <location>
        <begin position="236"/>
        <end position="261"/>
    </location>
</feature>
<dbReference type="EMBL" id="LT629758">
    <property type="protein sequence ID" value="SDT13107.1"/>
    <property type="molecule type" value="Genomic_DNA"/>
</dbReference>
<reference evidence="3 4" key="1">
    <citation type="submission" date="2016-10" db="EMBL/GenBank/DDBJ databases">
        <authorList>
            <person name="de Groot N.N."/>
        </authorList>
    </citation>
    <scope>NUCLEOTIDE SEQUENCE [LARGE SCALE GENOMIC DNA]</scope>
    <source>
        <strain evidence="3 4">DSM 43941</strain>
    </source>
</reference>
<feature type="region of interest" description="Disordered" evidence="1">
    <location>
        <begin position="414"/>
        <end position="457"/>
    </location>
</feature>
<dbReference type="RefSeq" id="WP_157751524.1">
    <property type="nucleotide sequence ID" value="NZ_BOMJ01000105.1"/>
</dbReference>
<keyword evidence="4" id="KW-1185">Reference proteome</keyword>
<dbReference type="Proteomes" id="UP000198688">
    <property type="component" value="Chromosome I"/>
</dbReference>
<name>A0A1H1XV46_9ACTN</name>
<dbReference type="InterPro" id="IPR036390">
    <property type="entry name" value="WH_DNA-bd_sf"/>
</dbReference>
<dbReference type="Gene3D" id="1.10.10.10">
    <property type="entry name" value="Winged helix-like DNA-binding domain superfamily/Winged helix DNA-binding domain"/>
    <property type="match status" value="1"/>
</dbReference>
<dbReference type="InterPro" id="IPR005471">
    <property type="entry name" value="Tscrpt_reg_IclR_N"/>
</dbReference>
<feature type="region of interest" description="Disordered" evidence="1">
    <location>
        <begin position="314"/>
        <end position="341"/>
    </location>
</feature>
<evidence type="ECO:0000259" key="2">
    <source>
        <dbReference type="Pfam" id="PF09339"/>
    </source>
</evidence>
<organism evidence="3 4">
    <name type="scientific">Actinoplanes derwentensis</name>
    <dbReference type="NCBI Taxonomy" id="113562"/>
    <lineage>
        <taxon>Bacteria</taxon>
        <taxon>Bacillati</taxon>
        <taxon>Actinomycetota</taxon>
        <taxon>Actinomycetes</taxon>
        <taxon>Micromonosporales</taxon>
        <taxon>Micromonosporaceae</taxon>
        <taxon>Actinoplanes</taxon>
    </lineage>
</organism>
<proteinExistence type="predicted"/>
<evidence type="ECO:0000313" key="3">
    <source>
        <dbReference type="EMBL" id="SDT13107.1"/>
    </source>
</evidence>
<evidence type="ECO:0000313" key="4">
    <source>
        <dbReference type="Proteomes" id="UP000198688"/>
    </source>
</evidence>
<accession>A0A1H1XV46</accession>
<sequence>MQLQSLTPATQAVLTALAELGQGNVHELAEKSGKARSTTDKAIRTLADAGLIVEIDLGGDAAEGTPARWTLSDDTAAALDAADIADENTASPDEPADEPDSDPADEAASDESSPTGDDDSQPTETGNSGDEATGEQATSDGDGDGQGDEDDGDEDDGDEDQDQDDKEDTDAPATGEPRTVVAPPRPGDRKVMAIKGVLAEFGDDGAAVDMIVAESGISHPTTIRLLDAMQQADAARRLPPKTGQPERWIAGPTKASEVDPNPEPPRCALCFQVIRGVTSTPAAVAAVQSLIRTDGTLHIVGPDDEVHAVKLPTRLPPRTLNNTPIPLGHRSDATANADGNQPFQRGELEKLTVAELAARPGQPMTPQEIATAISAKLGGRNVSSGAVRNNCTKAAAAGNILLVSEAPLTFVFPKPVVNDDTGDAETEAEQNDHGDGSGDDQAEQTDNNQDSGDAQQS</sequence>
<feature type="domain" description="HTH iclR-type" evidence="2">
    <location>
        <begin position="12"/>
        <end position="53"/>
    </location>
</feature>
<dbReference type="InterPro" id="IPR036388">
    <property type="entry name" value="WH-like_DNA-bd_sf"/>
</dbReference>
<feature type="compositionally biased region" description="Acidic residues" evidence="1">
    <location>
        <begin position="94"/>
        <end position="109"/>
    </location>
</feature>
<dbReference type="SUPFAM" id="SSF46785">
    <property type="entry name" value="Winged helix' DNA-binding domain"/>
    <property type="match status" value="1"/>
</dbReference>
<protein>
    <submittedName>
        <fullName evidence="3">IclR helix-turn-helix domain-containing protein</fullName>
    </submittedName>
</protein>
<evidence type="ECO:0000256" key="1">
    <source>
        <dbReference type="SAM" id="MobiDB-lite"/>
    </source>
</evidence>
<gene>
    <name evidence="3" type="ORF">SAMN04489716_2602</name>
</gene>
<dbReference type="Pfam" id="PF09339">
    <property type="entry name" value="HTH_IclR"/>
    <property type="match status" value="1"/>
</dbReference>
<feature type="region of interest" description="Disordered" evidence="1">
    <location>
        <begin position="74"/>
        <end position="188"/>
    </location>
</feature>
<dbReference type="OrthoDB" id="3355234at2"/>
<feature type="compositionally biased region" description="Acidic residues" evidence="1">
    <location>
        <begin position="420"/>
        <end position="429"/>
    </location>
</feature>
<feature type="compositionally biased region" description="Polar residues" evidence="1">
    <location>
        <begin position="122"/>
        <end position="139"/>
    </location>
</feature>
<feature type="compositionally biased region" description="Polar residues" evidence="1">
    <location>
        <begin position="444"/>
        <end position="457"/>
    </location>
</feature>